<organism evidence="2 3">
    <name type="scientific">Rotaria magnacalcarata</name>
    <dbReference type="NCBI Taxonomy" id="392030"/>
    <lineage>
        <taxon>Eukaryota</taxon>
        <taxon>Metazoa</taxon>
        <taxon>Spiralia</taxon>
        <taxon>Gnathifera</taxon>
        <taxon>Rotifera</taxon>
        <taxon>Eurotatoria</taxon>
        <taxon>Bdelloidea</taxon>
        <taxon>Philodinida</taxon>
        <taxon>Philodinidae</taxon>
        <taxon>Rotaria</taxon>
    </lineage>
</organism>
<comment type="caution">
    <text evidence="2">The sequence shown here is derived from an EMBL/GenBank/DDBJ whole genome shotgun (WGS) entry which is preliminary data.</text>
</comment>
<evidence type="ECO:0000313" key="2">
    <source>
        <dbReference type="EMBL" id="CAF5217894.1"/>
    </source>
</evidence>
<dbReference type="Proteomes" id="UP000681720">
    <property type="component" value="Unassembled WGS sequence"/>
</dbReference>
<protein>
    <submittedName>
        <fullName evidence="2">Uncharacterized protein</fullName>
    </submittedName>
</protein>
<accession>A0A8S3JMJ6</accession>
<proteinExistence type="predicted"/>
<evidence type="ECO:0000313" key="3">
    <source>
        <dbReference type="Proteomes" id="UP000681720"/>
    </source>
</evidence>
<feature type="non-terminal residue" evidence="2">
    <location>
        <position position="30"/>
    </location>
</feature>
<dbReference type="EMBL" id="CAJOBJ010146611">
    <property type="protein sequence ID" value="CAF4786793.1"/>
    <property type="molecule type" value="Genomic_DNA"/>
</dbReference>
<reference evidence="2" key="1">
    <citation type="submission" date="2021-02" db="EMBL/GenBank/DDBJ databases">
        <authorList>
            <person name="Nowell W R."/>
        </authorList>
    </citation>
    <scope>NUCLEOTIDE SEQUENCE</scope>
</reference>
<evidence type="ECO:0000313" key="1">
    <source>
        <dbReference type="EMBL" id="CAF4786793.1"/>
    </source>
</evidence>
<sequence>MPVSTTPRFSISPYFAAYDPTKPTPIITKT</sequence>
<dbReference type="EMBL" id="CAJOBJ010360809">
    <property type="protein sequence ID" value="CAF5217894.1"/>
    <property type="molecule type" value="Genomic_DNA"/>
</dbReference>
<gene>
    <name evidence="1" type="ORF">GIL414_LOCUS46572</name>
    <name evidence="2" type="ORF">GIL414_LOCUS82673</name>
</gene>
<dbReference type="AlphaFoldDB" id="A0A8S3JMJ6"/>
<name>A0A8S3JMJ6_9BILA</name>